<dbReference type="CDD" id="cd02649">
    <property type="entry name" value="nuc_hydro_CeIAG"/>
    <property type="match status" value="1"/>
</dbReference>
<dbReference type="Pfam" id="PF01156">
    <property type="entry name" value="IU_nuc_hydro"/>
    <property type="match status" value="1"/>
</dbReference>
<feature type="region of interest" description="Disordered" evidence="2">
    <location>
        <begin position="111"/>
        <end position="137"/>
    </location>
</feature>
<dbReference type="InterPro" id="IPR052775">
    <property type="entry name" value="IUN_hydrolase"/>
</dbReference>
<dbReference type="SUPFAM" id="SSF53590">
    <property type="entry name" value="Nucleoside hydrolase"/>
    <property type="match status" value="1"/>
</dbReference>
<dbReference type="InterPro" id="IPR036452">
    <property type="entry name" value="Ribo_hydro-like"/>
</dbReference>
<dbReference type="PANTHER" id="PTHR46190">
    <property type="entry name" value="SI:CH211-201H21.5-RELATED"/>
    <property type="match status" value="1"/>
</dbReference>
<protein>
    <recommendedName>
        <fullName evidence="3">Inosine/uridine-preferring nucleoside hydrolase domain-containing protein</fullName>
    </recommendedName>
</protein>
<dbReference type="PANTHER" id="PTHR46190:SF1">
    <property type="entry name" value="SI:CH211-201H21.5"/>
    <property type="match status" value="1"/>
</dbReference>
<dbReference type="EMBL" id="JARKHS020026063">
    <property type="protein sequence ID" value="KAK8766734.1"/>
    <property type="molecule type" value="Genomic_DNA"/>
</dbReference>
<organism evidence="4 5">
    <name type="scientific">Amblyomma americanum</name>
    <name type="common">Lone star tick</name>
    <dbReference type="NCBI Taxonomy" id="6943"/>
    <lineage>
        <taxon>Eukaryota</taxon>
        <taxon>Metazoa</taxon>
        <taxon>Ecdysozoa</taxon>
        <taxon>Arthropoda</taxon>
        <taxon>Chelicerata</taxon>
        <taxon>Arachnida</taxon>
        <taxon>Acari</taxon>
        <taxon>Parasitiformes</taxon>
        <taxon>Ixodida</taxon>
        <taxon>Ixodoidea</taxon>
        <taxon>Ixodidae</taxon>
        <taxon>Amblyomminae</taxon>
        <taxon>Amblyomma</taxon>
    </lineage>
</organism>
<evidence type="ECO:0000256" key="1">
    <source>
        <dbReference type="ARBA" id="ARBA00009176"/>
    </source>
</evidence>
<dbReference type="Gene3D" id="3.90.245.10">
    <property type="entry name" value="Ribonucleoside hydrolase-like"/>
    <property type="match status" value="1"/>
</dbReference>
<proteinExistence type="inferred from homology"/>
<name>A0AAQ4DW94_AMBAM</name>
<reference evidence="4 5" key="1">
    <citation type="journal article" date="2023" name="Arcadia Sci">
        <title>De novo assembly of a long-read Amblyomma americanum tick genome.</title>
        <authorList>
            <person name="Chou S."/>
            <person name="Poskanzer K.E."/>
            <person name="Rollins M."/>
            <person name="Thuy-Boun P.S."/>
        </authorList>
    </citation>
    <scope>NUCLEOTIDE SEQUENCE [LARGE SCALE GENOMIC DNA]</scope>
    <source>
        <strain evidence="4">F_SG_1</strain>
        <tissue evidence="4">Salivary glands</tissue>
    </source>
</reference>
<keyword evidence="5" id="KW-1185">Reference proteome</keyword>
<dbReference type="AlphaFoldDB" id="A0AAQ4DW94"/>
<evidence type="ECO:0000313" key="5">
    <source>
        <dbReference type="Proteomes" id="UP001321473"/>
    </source>
</evidence>
<dbReference type="InterPro" id="IPR001910">
    <property type="entry name" value="Inosine/uridine_hydrolase_dom"/>
</dbReference>
<evidence type="ECO:0000259" key="3">
    <source>
        <dbReference type="Pfam" id="PF01156"/>
    </source>
</evidence>
<gene>
    <name evidence="4" type="ORF">V5799_006484</name>
</gene>
<evidence type="ECO:0000256" key="2">
    <source>
        <dbReference type="SAM" id="MobiDB-lite"/>
    </source>
</evidence>
<comment type="similarity">
    <text evidence="1">Belongs to the IUNH family.</text>
</comment>
<comment type="caution">
    <text evidence="4">The sequence shown here is derived from an EMBL/GenBank/DDBJ whole genome shotgun (WGS) entry which is preliminary data.</text>
</comment>
<evidence type="ECO:0000313" key="4">
    <source>
        <dbReference type="EMBL" id="KAK8766734.1"/>
    </source>
</evidence>
<feature type="region of interest" description="Disordered" evidence="2">
    <location>
        <begin position="1"/>
        <end position="22"/>
    </location>
</feature>
<feature type="domain" description="Inosine/uridine-preferring nucleoside hydrolase" evidence="3">
    <location>
        <begin position="29"/>
        <end position="341"/>
    </location>
</feature>
<sequence length="349" mass="37930">MGGSSGRQRLCGPVMSSGGGSRPVHDRRLVLDVDCGVDDALAIMLALSLHSTVEAITCVAGNTTVCNVRKNVRRVLEVCGRPEIPVYRGCERPLSEPLDLAAEYHGSDGLGGVADQFPTGDDAVDKNEEDDGTAEGRPVHAAERLIEMARREPGEITLLLLGPLTNAALAMTLDPRFGTNLKEIYILGGNVEGRGNVLPGSEYNFRTDPEAASVVLERAQCPITIVPWEAVVKSPIPWEVYSMMTRQDTAKSRFVRAITRHSLAYYDKVSTGGYEVGDTLAVAALLAPDSVATSVEERRVAIELRGAHTRGQLVHAWTPDMLPEVERTVRIVTSFNRERVSELLMRMVV</sequence>
<accession>A0AAQ4DW94</accession>
<dbReference type="Proteomes" id="UP001321473">
    <property type="component" value="Unassembled WGS sequence"/>
</dbReference>
<dbReference type="GO" id="GO:0016799">
    <property type="term" value="F:hydrolase activity, hydrolyzing N-glycosyl compounds"/>
    <property type="evidence" value="ECO:0007669"/>
    <property type="project" value="InterPro"/>
</dbReference>